<evidence type="ECO:0000313" key="2">
    <source>
        <dbReference type="Proteomes" id="UP000516160"/>
    </source>
</evidence>
<dbReference type="AlphaFoldDB" id="A0A7G9WCN4"/>
<dbReference type="Proteomes" id="UP000516160">
    <property type="component" value="Chromosome"/>
</dbReference>
<organism evidence="1 2">
    <name type="scientific">Alkalicella caledoniensis</name>
    <dbReference type="NCBI Taxonomy" id="2731377"/>
    <lineage>
        <taxon>Bacteria</taxon>
        <taxon>Bacillati</taxon>
        <taxon>Bacillota</taxon>
        <taxon>Clostridia</taxon>
        <taxon>Eubacteriales</taxon>
        <taxon>Proteinivoracaceae</taxon>
        <taxon>Alkalicella</taxon>
    </lineage>
</organism>
<sequence length="131" mass="14738">MGKLLIGLGSGIIVTLLIFTLVQSEMPNYDETRIITEAKELGMVFPQEIEEEIRSEIMREISSFEPKTVEIEIPPNISASKISEILTSHGFDGEKFLLKISQLDVANHIKYGTFQLNENLSTEEIILILTN</sequence>
<dbReference type="RefSeq" id="WP_213166839.1">
    <property type="nucleotide sequence ID" value="NZ_CP058559.1"/>
</dbReference>
<keyword evidence="2" id="KW-1185">Reference proteome</keyword>
<dbReference type="EMBL" id="CP058559">
    <property type="protein sequence ID" value="QNO16446.1"/>
    <property type="molecule type" value="Genomic_DNA"/>
</dbReference>
<dbReference type="Gene3D" id="3.30.1490.480">
    <property type="entry name" value="Endolytic murein transglycosylase"/>
    <property type="match status" value="1"/>
</dbReference>
<protein>
    <submittedName>
        <fullName evidence="1">Uncharacterized protein</fullName>
    </submittedName>
</protein>
<reference evidence="1 2" key="1">
    <citation type="submission" date="2020-07" db="EMBL/GenBank/DDBJ databases">
        <title>Alkalicella. sp. LB2 genome.</title>
        <authorList>
            <person name="Postec A."/>
            <person name="Quemeneur M."/>
        </authorList>
    </citation>
    <scope>NUCLEOTIDE SEQUENCE [LARGE SCALE GENOMIC DNA]</scope>
    <source>
        <strain evidence="1 2">LB2</strain>
    </source>
</reference>
<dbReference type="KEGG" id="acae:HYG86_17525"/>
<gene>
    <name evidence="1" type="ORF">HYG86_17525</name>
</gene>
<accession>A0A7G9WCN4</accession>
<proteinExistence type="predicted"/>
<name>A0A7G9WCN4_ALKCA</name>
<evidence type="ECO:0000313" key="1">
    <source>
        <dbReference type="EMBL" id="QNO16446.1"/>
    </source>
</evidence>